<dbReference type="Gene3D" id="3.10.100.10">
    <property type="entry name" value="Mannose-Binding Protein A, subunit A"/>
    <property type="match status" value="3"/>
</dbReference>
<keyword evidence="4" id="KW-1185">Reference proteome</keyword>
<reference evidence="3" key="2">
    <citation type="submission" date="2025-08" db="UniProtKB">
        <authorList>
            <consortium name="Ensembl"/>
        </authorList>
    </citation>
    <scope>IDENTIFICATION</scope>
</reference>
<protein>
    <recommendedName>
        <fullName evidence="2">C-type lectin domain-containing protein</fullName>
    </recommendedName>
</protein>
<feature type="domain" description="C-type lectin" evidence="2">
    <location>
        <begin position="227"/>
        <end position="343"/>
    </location>
</feature>
<dbReference type="CDD" id="cd00037">
    <property type="entry name" value="CLECT"/>
    <property type="match status" value="1"/>
</dbReference>
<proteinExistence type="predicted"/>
<evidence type="ECO:0000259" key="2">
    <source>
        <dbReference type="PROSITE" id="PS50041"/>
    </source>
</evidence>
<dbReference type="PROSITE" id="PS00615">
    <property type="entry name" value="C_TYPE_LECTIN_1"/>
    <property type="match status" value="1"/>
</dbReference>
<dbReference type="PANTHER" id="PTHR45784">
    <property type="entry name" value="C-TYPE LECTIN DOMAIN FAMILY 20 MEMBER A-RELATED"/>
    <property type="match status" value="1"/>
</dbReference>
<name>A0A671XJ90_SPAAU</name>
<keyword evidence="1" id="KW-1015">Disulfide bond</keyword>
<dbReference type="InParanoid" id="A0A671XJ90"/>
<dbReference type="Ensembl" id="ENSSAUT00010052918.1">
    <property type="protein sequence ID" value="ENSSAUP00010050311.1"/>
    <property type="gene ID" value="ENSSAUG00010020957.1"/>
</dbReference>
<reference evidence="3" key="3">
    <citation type="submission" date="2025-09" db="UniProtKB">
        <authorList>
            <consortium name="Ensembl"/>
        </authorList>
    </citation>
    <scope>IDENTIFICATION</scope>
</reference>
<dbReference type="FunCoup" id="A0A671XJ90">
    <property type="interactions" value="22"/>
</dbReference>
<evidence type="ECO:0000313" key="3">
    <source>
        <dbReference type="Ensembl" id="ENSSAUP00010050311.1"/>
    </source>
</evidence>
<feature type="domain" description="C-type lectin" evidence="2">
    <location>
        <begin position="5"/>
        <end position="116"/>
    </location>
</feature>
<dbReference type="PROSITE" id="PS50041">
    <property type="entry name" value="C_TYPE_LECTIN_2"/>
    <property type="match status" value="3"/>
</dbReference>
<dbReference type="OMA" id="VECEFIC"/>
<reference evidence="3" key="1">
    <citation type="submission" date="2021-04" db="EMBL/GenBank/DDBJ databases">
        <authorList>
            <consortium name="Wellcome Sanger Institute Data Sharing"/>
        </authorList>
    </citation>
    <scope>NUCLEOTIDE SEQUENCE [LARGE SCALE GENOMIC DNA]</scope>
</reference>
<evidence type="ECO:0000256" key="1">
    <source>
        <dbReference type="ARBA" id="ARBA00023157"/>
    </source>
</evidence>
<dbReference type="PANTHER" id="PTHR45784:SF3">
    <property type="entry name" value="C-TYPE LECTIN DOMAIN FAMILY 4 MEMBER K-LIKE-RELATED"/>
    <property type="match status" value="1"/>
</dbReference>
<dbReference type="SUPFAM" id="SSF56436">
    <property type="entry name" value="C-type lectin-like"/>
    <property type="match status" value="3"/>
</dbReference>
<organism evidence="3 4">
    <name type="scientific">Sparus aurata</name>
    <name type="common">Gilthead sea bream</name>
    <dbReference type="NCBI Taxonomy" id="8175"/>
    <lineage>
        <taxon>Eukaryota</taxon>
        <taxon>Metazoa</taxon>
        <taxon>Chordata</taxon>
        <taxon>Craniata</taxon>
        <taxon>Vertebrata</taxon>
        <taxon>Euteleostomi</taxon>
        <taxon>Actinopterygii</taxon>
        <taxon>Neopterygii</taxon>
        <taxon>Teleostei</taxon>
        <taxon>Neoteleostei</taxon>
        <taxon>Acanthomorphata</taxon>
        <taxon>Eupercaria</taxon>
        <taxon>Spariformes</taxon>
        <taxon>Sparidae</taxon>
        <taxon>Sparus</taxon>
    </lineage>
</organism>
<dbReference type="AlphaFoldDB" id="A0A671XJ90"/>
<dbReference type="GeneTree" id="ENSGT01100000263473"/>
<accession>A0A671XJ90</accession>
<dbReference type="InterPro" id="IPR001304">
    <property type="entry name" value="C-type_lectin-like"/>
</dbReference>
<dbReference type="InterPro" id="IPR018378">
    <property type="entry name" value="C-type_lectin_CS"/>
</dbReference>
<dbReference type="SMART" id="SM00034">
    <property type="entry name" value="CLECT"/>
    <property type="match status" value="3"/>
</dbReference>
<evidence type="ECO:0000313" key="4">
    <source>
        <dbReference type="Proteomes" id="UP000472265"/>
    </source>
</evidence>
<dbReference type="Pfam" id="PF00059">
    <property type="entry name" value="Lectin_C"/>
    <property type="match status" value="3"/>
</dbReference>
<sequence>VCPLHVYHFIKETKTWEEAQRYCREHYTDLATVYDMNDTQRLNDSVNTGEAWIGLHSNIRQENRVWHWSLPGVEVTKYFWAQQEPNDNDGTDNCVVIKNNEWHDHRCSHKRAFICYDEKQYIFHDDKKTWSEAQEYCREKHTDLVSGLHQLVDRKLRSEIQNQKNKNSFYWIGLFTDGWGWSDGSKASFRNWKSFEDDNSKKCAVTLLPSQKWDSRDCDKKKPFFCYKEENMILIKEKKTWEEASDYCIKNHRGLVSITDSSQQRWAAEKAKEADTGYVWLGLRYTCVLDLWFWVNDELVCYKNWASDEEPVEWCDRAVAMSKGEGHEWHTKADNEKFNFICALH</sequence>
<dbReference type="InterPro" id="IPR016187">
    <property type="entry name" value="CTDL_fold"/>
</dbReference>
<dbReference type="Proteomes" id="UP000472265">
    <property type="component" value="Chromosome 10"/>
</dbReference>
<feature type="domain" description="C-type lectin" evidence="2">
    <location>
        <begin position="116"/>
        <end position="227"/>
    </location>
</feature>
<dbReference type="InterPro" id="IPR016186">
    <property type="entry name" value="C-type_lectin-like/link_sf"/>
</dbReference>